<dbReference type="InterPro" id="IPR019052">
    <property type="entry name" value="DUF2383"/>
</dbReference>
<dbReference type="Gene3D" id="1.20.1260.10">
    <property type="match status" value="1"/>
</dbReference>
<proteinExistence type="predicted"/>
<dbReference type="Proteomes" id="UP001500101">
    <property type="component" value="Unassembled WGS sequence"/>
</dbReference>
<evidence type="ECO:0000259" key="1">
    <source>
        <dbReference type="Pfam" id="PF09537"/>
    </source>
</evidence>
<keyword evidence="3" id="KW-1185">Reference proteome</keyword>
<name>A0ABP7Y665_9SPHI</name>
<dbReference type="InterPro" id="IPR012347">
    <property type="entry name" value="Ferritin-like"/>
</dbReference>
<dbReference type="RefSeq" id="WP_344672768.1">
    <property type="nucleotide sequence ID" value="NZ_BAAAZI010000001.1"/>
</dbReference>
<reference evidence="3" key="1">
    <citation type="journal article" date="2019" name="Int. J. Syst. Evol. Microbiol.">
        <title>The Global Catalogue of Microorganisms (GCM) 10K type strain sequencing project: providing services to taxonomists for standard genome sequencing and annotation.</title>
        <authorList>
            <consortium name="The Broad Institute Genomics Platform"/>
            <consortium name="The Broad Institute Genome Sequencing Center for Infectious Disease"/>
            <person name="Wu L."/>
            <person name="Ma J."/>
        </authorList>
    </citation>
    <scope>NUCLEOTIDE SEQUENCE [LARGE SCALE GENOMIC DNA]</scope>
    <source>
        <strain evidence="3">JCM 16704</strain>
    </source>
</reference>
<dbReference type="InterPro" id="IPR011971">
    <property type="entry name" value="CHP02284"/>
</dbReference>
<dbReference type="NCBIfam" id="TIGR02284">
    <property type="entry name" value="PA2169 family four-helix-bundle protein"/>
    <property type="match status" value="1"/>
</dbReference>
<sequence length="151" mass="17311">MENTDKKVNVVNSAIEINNDRIAGYEKAIEIVSGGDMQDLVPIFQKYKEQSITFKSELTPYVLQYGEQPEEGTNMSGKLFRMWMDIKSLVAPYTAQTVLDSCERGEDEFRDAYKDILNDALEDYSGIVDLLQAQLSDQQVAHQHIRELRDR</sequence>
<comment type="caution">
    <text evidence="2">The sequence shown here is derived from an EMBL/GenBank/DDBJ whole genome shotgun (WGS) entry which is preliminary data.</text>
</comment>
<gene>
    <name evidence="2" type="ORF">GCM10022216_01460</name>
</gene>
<protein>
    <submittedName>
        <fullName evidence="2">PA2169 family four-helix-bundle protein</fullName>
    </submittedName>
</protein>
<dbReference type="Pfam" id="PF09537">
    <property type="entry name" value="DUF2383"/>
    <property type="match status" value="1"/>
</dbReference>
<evidence type="ECO:0000313" key="2">
    <source>
        <dbReference type="EMBL" id="GAA4131398.1"/>
    </source>
</evidence>
<feature type="domain" description="DUF2383" evidence="1">
    <location>
        <begin position="8"/>
        <end position="118"/>
    </location>
</feature>
<evidence type="ECO:0000313" key="3">
    <source>
        <dbReference type="Proteomes" id="UP001500101"/>
    </source>
</evidence>
<organism evidence="2 3">
    <name type="scientific">Sphingobacterium kyonggiense</name>
    <dbReference type="NCBI Taxonomy" id="714075"/>
    <lineage>
        <taxon>Bacteria</taxon>
        <taxon>Pseudomonadati</taxon>
        <taxon>Bacteroidota</taxon>
        <taxon>Sphingobacteriia</taxon>
        <taxon>Sphingobacteriales</taxon>
        <taxon>Sphingobacteriaceae</taxon>
        <taxon>Sphingobacterium</taxon>
    </lineage>
</organism>
<dbReference type="EMBL" id="BAAAZI010000001">
    <property type="protein sequence ID" value="GAA4131398.1"/>
    <property type="molecule type" value="Genomic_DNA"/>
</dbReference>
<accession>A0ABP7Y665</accession>